<dbReference type="AlphaFoldDB" id="A0A6P6B900"/>
<feature type="compositionally biased region" description="Basic and acidic residues" evidence="1">
    <location>
        <begin position="172"/>
        <end position="181"/>
    </location>
</feature>
<dbReference type="InterPro" id="IPR012442">
    <property type="entry name" value="DUF1645_plant"/>
</dbReference>
<keyword evidence="2" id="KW-1185">Reference proteome</keyword>
<evidence type="ECO:0000313" key="3">
    <source>
        <dbReference type="RefSeq" id="XP_022773682.1"/>
    </source>
</evidence>
<feature type="region of interest" description="Disordered" evidence="1">
    <location>
        <begin position="172"/>
        <end position="197"/>
    </location>
</feature>
<dbReference type="KEGG" id="dzi:111315924"/>
<dbReference type="Proteomes" id="UP000515121">
    <property type="component" value="Unplaced"/>
</dbReference>
<dbReference type="PANTHER" id="PTHR33095">
    <property type="entry name" value="OS07G0619500 PROTEIN"/>
    <property type="match status" value="1"/>
</dbReference>
<proteinExistence type="predicted"/>
<gene>
    <name evidence="3" type="primary">LOC111315924</name>
</gene>
<dbReference type="PANTHER" id="PTHR33095:SF101">
    <property type="entry name" value="DUF1645 DOMAIN-CONTAINING PROTEIN"/>
    <property type="match status" value="1"/>
</dbReference>
<evidence type="ECO:0000313" key="2">
    <source>
        <dbReference type="Proteomes" id="UP000515121"/>
    </source>
</evidence>
<accession>A0A6P6B900</accession>
<dbReference type="Pfam" id="PF07816">
    <property type="entry name" value="DUF1645"/>
    <property type="match status" value="1"/>
</dbReference>
<reference evidence="3" key="1">
    <citation type="submission" date="2025-08" db="UniProtKB">
        <authorList>
            <consortium name="RefSeq"/>
        </authorList>
    </citation>
    <scope>IDENTIFICATION</scope>
    <source>
        <tissue evidence="3">Fruit stalk</tissue>
    </source>
</reference>
<organism evidence="2 3">
    <name type="scientific">Durio zibethinus</name>
    <name type="common">Durian</name>
    <dbReference type="NCBI Taxonomy" id="66656"/>
    <lineage>
        <taxon>Eukaryota</taxon>
        <taxon>Viridiplantae</taxon>
        <taxon>Streptophyta</taxon>
        <taxon>Embryophyta</taxon>
        <taxon>Tracheophyta</taxon>
        <taxon>Spermatophyta</taxon>
        <taxon>Magnoliopsida</taxon>
        <taxon>eudicotyledons</taxon>
        <taxon>Gunneridae</taxon>
        <taxon>Pentapetalae</taxon>
        <taxon>rosids</taxon>
        <taxon>malvids</taxon>
        <taxon>Malvales</taxon>
        <taxon>Malvaceae</taxon>
        <taxon>Helicteroideae</taxon>
        <taxon>Durio</taxon>
    </lineage>
</organism>
<protein>
    <submittedName>
        <fullName evidence="3">Uncharacterized protein LOC111315924</fullName>
    </submittedName>
</protein>
<sequence>MQNDSSELSFNSYSSDQKLVDIAARVSADFKSDGVLDDEEFEFANSLLESPKTSSFPIFSRDFSLNHGEGGDDVEEKIRIPLRNLFIGDGDIPSSSSSEVDELEGVPTETYCVWKPKQSAESSPNRCKKSKSTGSSSSKRWRLIKDLLKRSNSDSKVSSSSFLHLNFDKHTTEKKNAENVNEKAATTATKKKSEGEVVPATKMTRVEKASAHEVFYMRNRALKEGHKRQSYLPYRQDLVGIFANANGLGRNFPPK</sequence>
<dbReference type="GeneID" id="111315924"/>
<feature type="region of interest" description="Disordered" evidence="1">
    <location>
        <begin position="117"/>
        <end position="136"/>
    </location>
</feature>
<dbReference type="OrthoDB" id="1111059at2759"/>
<name>A0A6P6B900_DURZI</name>
<evidence type="ECO:0000256" key="1">
    <source>
        <dbReference type="SAM" id="MobiDB-lite"/>
    </source>
</evidence>
<dbReference type="RefSeq" id="XP_022773682.1">
    <property type="nucleotide sequence ID" value="XM_022917947.1"/>
</dbReference>